<dbReference type="SMART" id="SM01037">
    <property type="entry name" value="Bet_v_1"/>
    <property type="match status" value="1"/>
</dbReference>
<accession>A0ABR1ZAQ8</accession>
<comment type="caution">
    <text evidence="1">The sequence shown here is derived from an EMBL/GenBank/DDBJ whole genome shotgun (WGS) entry which is preliminary data.</text>
</comment>
<dbReference type="Gene3D" id="3.30.530.20">
    <property type="match status" value="1"/>
</dbReference>
<gene>
    <name evidence="1" type="ORF">V6N11_027729</name>
</gene>
<dbReference type="PANTHER" id="PTHR31907">
    <property type="entry name" value="MLP-LIKE PROTEIN 423"/>
    <property type="match status" value="1"/>
</dbReference>
<keyword evidence="2" id="KW-1185">Reference proteome</keyword>
<dbReference type="InterPro" id="IPR051761">
    <property type="entry name" value="MLP-like_ligand-binding"/>
</dbReference>
<dbReference type="Pfam" id="PF00407">
    <property type="entry name" value="Bet_v_1"/>
    <property type="match status" value="1"/>
</dbReference>
<dbReference type="EMBL" id="JBBPBN010001884">
    <property type="protein sequence ID" value="KAK8477208.1"/>
    <property type="molecule type" value="Genomic_DNA"/>
</dbReference>
<dbReference type="InterPro" id="IPR023393">
    <property type="entry name" value="START-like_dom_sf"/>
</dbReference>
<evidence type="ECO:0000313" key="1">
    <source>
        <dbReference type="EMBL" id="KAK8477208.1"/>
    </source>
</evidence>
<sequence length="158" mass="17575">MASSALVSKLEANVEIKASPDRFHDMFTNKPDHVHRASYDKVQGCDLHQGEWGKVGSIIIWDYVLDGKAGVAKEVIEAMDPDKNLIALRIIEGDLLEKYKSLVATIQAWAKSDGSGSVVRWTLEYEKLHEGIEHPESLLQLVVDLSKDIDTHLTALPN</sequence>
<dbReference type="SUPFAM" id="SSF55961">
    <property type="entry name" value="Bet v1-like"/>
    <property type="match status" value="1"/>
</dbReference>
<organism evidence="1 2">
    <name type="scientific">Hibiscus sabdariffa</name>
    <name type="common">roselle</name>
    <dbReference type="NCBI Taxonomy" id="183260"/>
    <lineage>
        <taxon>Eukaryota</taxon>
        <taxon>Viridiplantae</taxon>
        <taxon>Streptophyta</taxon>
        <taxon>Embryophyta</taxon>
        <taxon>Tracheophyta</taxon>
        <taxon>Spermatophyta</taxon>
        <taxon>Magnoliopsida</taxon>
        <taxon>eudicotyledons</taxon>
        <taxon>Gunneridae</taxon>
        <taxon>Pentapetalae</taxon>
        <taxon>rosids</taxon>
        <taxon>malvids</taxon>
        <taxon>Malvales</taxon>
        <taxon>Malvaceae</taxon>
        <taxon>Malvoideae</taxon>
        <taxon>Hibiscus</taxon>
    </lineage>
</organism>
<proteinExistence type="predicted"/>
<dbReference type="CDD" id="cd07816">
    <property type="entry name" value="Bet_v1-like"/>
    <property type="match status" value="1"/>
</dbReference>
<dbReference type="Proteomes" id="UP001396334">
    <property type="component" value="Unassembled WGS sequence"/>
</dbReference>
<name>A0ABR1ZAQ8_9ROSI</name>
<dbReference type="InterPro" id="IPR000916">
    <property type="entry name" value="Bet_v_I/MLP"/>
</dbReference>
<evidence type="ECO:0000313" key="2">
    <source>
        <dbReference type="Proteomes" id="UP001396334"/>
    </source>
</evidence>
<protein>
    <submittedName>
        <fullName evidence="1">Uncharacterized protein</fullName>
    </submittedName>
</protein>
<reference evidence="1 2" key="1">
    <citation type="journal article" date="2024" name="G3 (Bethesda)">
        <title>Genome assembly of Hibiscus sabdariffa L. provides insights into metabolisms of medicinal natural products.</title>
        <authorList>
            <person name="Kim T."/>
        </authorList>
    </citation>
    <scope>NUCLEOTIDE SEQUENCE [LARGE SCALE GENOMIC DNA]</scope>
    <source>
        <strain evidence="1">TK-2024</strain>
        <tissue evidence="1">Old leaves</tissue>
    </source>
</reference>